<dbReference type="RefSeq" id="WP_061094343.1">
    <property type="nucleotide sequence ID" value="NZ_CP014323.1"/>
</dbReference>
<feature type="active site" description="Proton donor/acceptor" evidence="6">
    <location>
        <position position="272"/>
    </location>
</feature>
<dbReference type="Proteomes" id="UP000063991">
    <property type="component" value="Chromosome"/>
</dbReference>
<evidence type="ECO:0000256" key="3">
    <source>
        <dbReference type="ARBA" id="ARBA00022801"/>
    </source>
</evidence>
<feature type="binding site" evidence="8">
    <location>
        <position position="129"/>
    </location>
    <ligand>
        <name>Zn(2+)</name>
        <dbReference type="ChEBI" id="CHEBI:29105"/>
    </ligand>
</feature>
<evidence type="ECO:0000256" key="5">
    <source>
        <dbReference type="PIRNR" id="PIRNR038994"/>
    </source>
</evidence>
<feature type="binding site" evidence="7">
    <location>
        <position position="140"/>
    </location>
    <ligand>
        <name>substrate</name>
    </ligand>
</feature>
<dbReference type="NCBIfam" id="TIGR00221">
    <property type="entry name" value="nagA"/>
    <property type="match status" value="1"/>
</dbReference>
<dbReference type="GO" id="GO:0046872">
    <property type="term" value="F:metal ion binding"/>
    <property type="evidence" value="ECO:0007669"/>
    <property type="project" value="UniProtKB-KW"/>
</dbReference>
<dbReference type="PIRSF" id="PIRSF038994">
    <property type="entry name" value="NagA"/>
    <property type="match status" value="1"/>
</dbReference>
<comment type="catalytic activity">
    <reaction evidence="5">
        <text>N-acetyl-D-glucosamine 6-phosphate + H2O = D-glucosamine 6-phosphate + acetate</text>
        <dbReference type="Rhea" id="RHEA:22936"/>
        <dbReference type="ChEBI" id="CHEBI:15377"/>
        <dbReference type="ChEBI" id="CHEBI:30089"/>
        <dbReference type="ChEBI" id="CHEBI:57513"/>
        <dbReference type="ChEBI" id="CHEBI:58725"/>
        <dbReference type="EC" id="3.5.1.25"/>
    </reaction>
</comment>
<feature type="binding site" evidence="8">
    <location>
        <position position="214"/>
    </location>
    <ligand>
        <name>Zn(2+)</name>
        <dbReference type="ChEBI" id="CHEBI:29105"/>
    </ligand>
</feature>
<dbReference type="Gene3D" id="2.30.40.10">
    <property type="entry name" value="Urease, subunit C, domain 1"/>
    <property type="match status" value="1"/>
</dbReference>
<comment type="cofactor">
    <cofactor evidence="8">
        <name>a divalent metal cation</name>
        <dbReference type="ChEBI" id="CHEBI:60240"/>
    </cofactor>
    <text evidence="8">Binds 1 divalent metal cation per subunit.</text>
</comment>
<dbReference type="EC" id="3.5.1.25" evidence="5"/>
<evidence type="ECO:0000256" key="8">
    <source>
        <dbReference type="PIRSR" id="PIRSR038994-3"/>
    </source>
</evidence>
<evidence type="ECO:0000313" key="11">
    <source>
        <dbReference type="Proteomes" id="UP000063991"/>
    </source>
</evidence>
<feature type="domain" description="Amidohydrolase-related" evidence="9">
    <location>
        <begin position="48"/>
        <end position="372"/>
    </location>
</feature>
<accession>A0A126PWM2</accession>
<keyword evidence="2 8" id="KW-0479">Metal-binding</keyword>
<protein>
    <recommendedName>
        <fullName evidence="5">N-acetylgalactosamine-6-phosphate deacetylase</fullName>
        <ecNumber evidence="5">3.5.1.25</ecNumber>
    </recommendedName>
    <alternativeName>
        <fullName evidence="5">N-acetylglucosamine-6-phosphate deacetylase</fullName>
    </alternativeName>
</protein>
<reference evidence="10 11" key="1">
    <citation type="submission" date="2015-12" db="EMBL/GenBank/DDBJ databases">
        <authorList>
            <person name="Shamseldin A."/>
            <person name="Moawad H."/>
            <person name="Abd El-Rahim W.M."/>
            <person name="Sadowsky M.J."/>
        </authorList>
    </citation>
    <scope>NUCLEOTIDE SEQUENCE [LARGE SCALE GENOMIC DNA]</scope>
    <source>
        <strain evidence="10 11">D7</strain>
    </source>
</reference>
<organism evidence="10 11">
    <name type="scientific">Alteromonas macleodii</name>
    <name type="common">Pseudoalteromonas macleodii</name>
    <dbReference type="NCBI Taxonomy" id="28108"/>
    <lineage>
        <taxon>Bacteria</taxon>
        <taxon>Pseudomonadati</taxon>
        <taxon>Pseudomonadota</taxon>
        <taxon>Gammaproteobacteria</taxon>
        <taxon>Alteromonadales</taxon>
        <taxon>Alteromonadaceae</taxon>
        <taxon>Alteromonas/Salinimonas group</taxon>
        <taxon>Alteromonas</taxon>
    </lineage>
</organism>
<dbReference type="InterPro" id="IPR011059">
    <property type="entry name" value="Metal-dep_hydrolase_composite"/>
</dbReference>
<dbReference type="SUPFAM" id="SSF51556">
    <property type="entry name" value="Metallo-dependent hydrolases"/>
    <property type="match status" value="1"/>
</dbReference>
<dbReference type="EMBL" id="CP014323">
    <property type="protein sequence ID" value="AMJ97426.1"/>
    <property type="molecule type" value="Genomic_DNA"/>
</dbReference>
<evidence type="ECO:0000256" key="2">
    <source>
        <dbReference type="ARBA" id="ARBA00022723"/>
    </source>
</evidence>
<dbReference type="PANTHER" id="PTHR11113:SF14">
    <property type="entry name" value="N-ACETYLGLUCOSAMINE-6-PHOSPHATE DEACETYLASE"/>
    <property type="match status" value="1"/>
</dbReference>
<dbReference type="PANTHER" id="PTHR11113">
    <property type="entry name" value="N-ACETYLGLUCOSAMINE-6-PHOSPHATE DEACETYLASE"/>
    <property type="match status" value="1"/>
</dbReference>
<sequence length="380" mass="40387">MIESITVEQVLTPKGWLENQTITADSGKIISISDATSAELSSIYNGKLIPGYFDTQVNGGGGVLFNHSPSAAIVETMALAHLRFGTTSMLPTIITDNASTMAQAADAIAEVMEGGPECIKALIKGIHFEGPFLSKAKKGVHEAQFIRTPSDAELATLCRKDIGKVLLTVAPETVSTSFIKEMVAEGVVVAIGHTNASYEQVQAAIDAGATGFTHLYNAMSALTSREPGAVGAALLNDTVYCGFIIDHHHLHRKSAELALNVKTANRAVLVTDAMAHVGSDIERLRFFNTEIVRHDDKLTTPDGKTLAGSCLDMHSAVLNTHNDCGVTLEDASKMASATPAQFMGLESDIGSIAEGQRADFLLLNSANALTHVFSNMRMVF</sequence>
<dbReference type="InterPro" id="IPR032466">
    <property type="entry name" value="Metal_Hydrolase"/>
</dbReference>
<evidence type="ECO:0000256" key="1">
    <source>
        <dbReference type="ARBA" id="ARBA00010716"/>
    </source>
</evidence>
<feature type="binding site" evidence="7">
    <location>
        <position position="249"/>
    </location>
    <ligand>
        <name>substrate</name>
    </ligand>
</feature>
<feature type="binding site" evidence="8">
    <location>
        <position position="193"/>
    </location>
    <ligand>
        <name>Zn(2+)</name>
        <dbReference type="ChEBI" id="CHEBI:29105"/>
    </ligand>
</feature>
<dbReference type="InterPro" id="IPR003764">
    <property type="entry name" value="GlcNAc_6-P_deAcase"/>
</dbReference>
<dbReference type="Gene3D" id="3.20.20.140">
    <property type="entry name" value="Metal-dependent hydrolases"/>
    <property type="match status" value="1"/>
</dbReference>
<name>A0A126PWM2_ALTMA</name>
<dbReference type="Pfam" id="PF01979">
    <property type="entry name" value="Amidohydro_1"/>
    <property type="match status" value="1"/>
</dbReference>
<dbReference type="OrthoDB" id="9776488at2"/>
<evidence type="ECO:0000259" key="9">
    <source>
        <dbReference type="Pfam" id="PF01979"/>
    </source>
</evidence>
<dbReference type="GO" id="GO:0008448">
    <property type="term" value="F:N-acetylglucosamine-6-phosphate deacetylase activity"/>
    <property type="evidence" value="ECO:0007669"/>
    <property type="project" value="UniProtKB-UniRule"/>
</dbReference>
<proteinExistence type="inferred from homology"/>
<gene>
    <name evidence="10" type="ORF">AVL55_04180</name>
</gene>
<dbReference type="AlphaFoldDB" id="A0A126PWM2"/>
<feature type="binding site" evidence="7">
    <location>
        <begin position="306"/>
        <end position="308"/>
    </location>
    <ligand>
        <name>substrate</name>
    </ligand>
</feature>
<feature type="binding site" evidence="7">
    <location>
        <position position="225"/>
    </location>
    <ligand>
        <name>substrate</name>
    </ligand>
</feature>
<dbReference type="SUPFAM" id="SSF51338">
    <property type="entry name" value="Composite domain of metallo-dependent hydrolases"/>
    <property type="match status" value="1"/>
</dbReference>
<keyword evidence="3 5" id="KW-0378">Hydrolase</keyword>
<evidence type="ECO:0000256" key="4">
    <source>
        <dbReference type="ARBA" id="ARBA00023277"/>
    </source>
</evidence>
<evidence type="ECO:0000313" key="10">
    <source>
        <dbReference type="EMBL" id="AMJ97426.1"/>
    </source>
</evidence>
<dbReference type="GO" id="GO:0006046">
    <property type="term" value="P:N-acetylglucosamine catabolic process"/>
    <property type="evidence" value="ECO:0007669"/>
    <property type="project" value="TreeGrafter"/>
</dbReference>
<feature type="binding site" evidence="7">
    <location>
        <begin position="217"/>
        <end position="218"/>
    </location>
    <ligand>
        <name>substrate</name>
    </ligand>
</feature>
<dbReference type="InterPro" id="IPR006680">
    <property type="entry name" value="Amidohydro-rel"/>
</dbReference>
<comment type="similarity">
    <text evidence="1 5">Belongs to the metallo-dependent hydrolases superfamily. NagA family.</text>
</comment>
<evidence type="ECO:0000256" key="6">
    <source>
        <dbReference type="PIRSR" id="PIRSR038994-1"/>
    </source>
</evidence>
<keyword evidence="4 5" id="KW-0119">Carbohydrate metabolism</keyword>
<evidence type="ECO:0000256" key="7">
    <source>
        <dbReference type="PIRSR" id="PIRSR038994-2"/>
    </source>
</evidence>